<dbReference type="InterPro" id="IPR010998">
    <property type="entry name" value="Integrase_recombinase_N"/>
</dbReference>
<dbReference type="RefSeq" id="WP_212220996.1">
    <property type="nucleotide sequence ID" value="NZ_JAGUCO010000127.1"/>
</dbReference>
<dbReference type="InterPro" id="IPR025269">
    <property type="entry name" value="SAM-like_dom"/>
</dbReference>
<gene>
    <name evidence="4" type="ORF">KEM10_23985</name>
</gene>
<protein>
    <submittedName>
        <fullName evidence="4">Phage integrase SAM-like domain-containing protein</fullName>
    </submittedName>
</protein>
<feature type="domain" description="Phage integrase SAM-like" evidence="2">
    <location>
        <begin position="109"/>
        <end position="183"/>
    </location>
</feature>
<organism evidence="4 5">
    <name type="scientific">Carboxylicivirga linearis</name>
    <dbReference type="NCBI Taxonomy" id="1628157"/>
    <lineage>
        <taxon>Bacteria</taxon>
        <taxon>Pseudomonadati</taxon>
        <taxon>Bacteroidota</taxon>
        <taxon>Bacteroidia</taxon>
        <taxon>Marinilabiliales</taxon>
        <taxon>Marinilabiliaceae</taxon>
        <taxon>Carboxylicivirga</taxon>
    </lineage>
</organism>
<dbReference type="Proteomes" id="UP000708576">
    <property type="component" value="Unassembled WGS sequence"/>
</dbReference>
<dbReference type="EMBL" id="JAGUCO010000127">
    <property type="protein sequence ID" value="MBS2101362.1"/>
    <property type="molecule type" value="Genomic_DNA"/>
</dbReference>
<keyword evidence="5" id="KW-1185">Reference proteome</keyword>
<evidence type="ECO:0000313" key="4">
    <source>
        <dbReference type="EMBL" id="MBS2101362.1"/>
    </source>
</evidence>
<evidence type="ECO:0000313" key="5">
    <source>
        <dbReference type="Proteomes" id="UP000708576"/>
    </source>
</evidence>
<feature type="domain" description="Arm DNA-binding" evidence="3">
    <location>
        <begin position="9"/>
        <end position="89"/>
    </location>
</feature>
<comment type="caution">
    <text evidence="4">The sequence shown here is derived from an EMBL/GenBank/DDBJ whole genome shotgun (WGS) entry which is preliminary data.</text>
</comment>
<accession>A0ABS5K2I4</accession>
<evidence type="ECO:0000259" key="2">
    <source>
        <dbReference type="Pfam" id="PF13102"/>
    </source>
</evidence>
<sequence length="184" mass="21683">MGAKVSTSIVLYKSQTKKNGKHPAKLRVTYNRKQMYYSIDNKERVYEFTPEEFNKVLAPKPRGVFKDIKLEFSLIEDKANKIIASMETFSFRQFKTKFGIAGGDLTNILFYFERRIKEFGDNDQWCSWAQFTTAMRTLKKYFGSNQIDFRELTVNELEKYEQWMVTQNLSMSSINTYMASTRTI</sequence>
<evidence type="ECO:0000259" key="3">
    <source>
        <dbReference type="Pfam" id="PF17293"/>
    </source>
</evidence>
<dbReference type="Pfam" id="PF17293">
    <property type="entry name" value="Arm-DNA-bind_5"/>
    <property type="match status" value="1"/>
</dbReference>
<dbReference type="Gene3D" id="1.10.150.130">
    <property type="match status" value="1"/>
</dbReference>
<reference evidence="4 5" key="1">
    <citation type="journal article" date="2015" name="Int. J. Syst. Evol. Microbiol.">
        <title>Carboxylicivirga linearis sp. nov., isolated from a sea cucumber culture pond.</title>
        <authorList>
            <person name="Wang F.Q."/>
            <person name="Zhou Y.X."/>
            <person name="Lin X.Z."/>
            <person name="Chen G.J."/>
            <person name="Du Z.J."/>
        </authorList>
    </citation>
    <scope>NUCLEOTIDE SEQUENCE [LARGE SCALE GENOMIC DNA]</scope>
    <source>
        <strain evidence="4 5">FB218</strain>
    </source>
</reference>
<keyword evidence="1" id="KW-0238">DNA-binding</keyword>
<proteinExistence type="predicted"/>
<dbReference type="Pfam" id="PF13102">
    <property type="entry name" value="Phage_int_SAM_5"/>
    <property type="match status" value="1"/>
</dbReference>
<name>A0ABS5K2I4_9BACT</name>
<dbReference type="InterPro" id="IPR035386">
    <property type="entry name" value="Arm-DNA-bind_5"/>
</dbReference>
<feature type="non-terminal residue" evidence="4">
    <location>
        <position position="184"/>
    </location>
</feature>
<evidence type="ECO:0000256" key="1">
    <source>
        <dbReference type="ARBA" id="ARBA00023125"/>
    </source>
</evidence>